<dbReference type="InterPro" id="IPR018276">
    <property type="entry name" value="DDA1_dom"/>
</dbReference>
<keyword evidence="5" id="KW-1185">Reference proteome</keyword>
<name>A0A328E9Y8_9ASTE</name>
<evidence type="ECO:0000256" key="2">
    <source>
        <dbReference type="SAM" id="MobiDB-lite"/>
    </source>
</evidence>
<dbReference type="Proteomes" id="UP000249390">
    <property type="component" value="Unassembled WGS sequence"/>
</dbReference>
<protein>
    <recommendedName>
        <fullName evidence="3">DET1- and DDB1-associated protein 1 domain-containing protein</fullName>
    </recommendedName>
</protein>
<evidence type="ECO:0000313" key="5">
    <source>
        <dbReference type="Proteomes" id="UP000249390"/>
    </source>
</evidence>
<dbReference type="EMBL" id="NQVE01000027">
    <property type="protein sequence ID" value="RAL53419.1"/>
    <property type="molecule type" value="Genomic_DNA"/>
</dbReference>
<dbReference type="PANTHER" id="PTHR31879:SF8">
    <property type="entry name" value="DET1- AND DDB1-ASSOCIATED PROTEIN 1"/>
    <property type="match status" value="1"/>
</dbReference>
<comment type="similarity">
    <text evidence="1">Belongs to the DDA1 family.</text>
</comment>
<dbReference type="AlphaFoldDB" id="A0A328E9Y8"/>
<reference evidence="4 5" key="1">
    <citation type="submission" date="2018-06" db="EMBL/GenBank/DDBJ databases">
        <title>The Genome of Cuscuta australis (Dodder) Provides Insight into the Evolution of Plant Parasitism.</title>
        <authorList>
            <person name="Liu H."/>
        </authorList>
    </citation>
    <scope>NUCLEOTIDE SEQUENCE [LARGE SCALE GENOMIC DNA]</scope>
    <source>
        <strain evidence="5">cv. Yunnan</strain>
        <tissue evidence="4">Vines</tissue>
    </source>
</reference>
<dbReference type="InterPro" id="IPR033575">
    <property type="entry name" value="DDA1-like"/>
</dbReference>
<organism evidence="4 5">
    <name type="scientific">Cuscuta australis</name>
    <dbReference type="NCBI Taxonomy" id="267555"/>
    <lineage>
        <taxon>Eukaryota</taxon>
        <taxon>Viridiplantae</taxon>
        <taxon>Streptophyta</taxon>
        <taxon>Embryophyta</taxon>
        <taxon>Tracheophyta</taxon>
        <taxon>Spermatophyta</taxon>
        <taxon>Magnoliopsida</taxon>
        <taxon>eudicotyledons</taxon>
        <taxon>Gunneridae</taxon>
        <taxon>Pentapetalae</taxon>
        <taxon>asterids</taxon>
        <taxon>lamiids</taxon>
        <taxon>Solanales</taxon>
        <taxon>Convolvulaceae</taxon>
        <taxon>Cuscuteae</taxon>
        <taxon>Cuscuta</taxon>
        <taxon>Cuscuta subgen. Grammica</taxon>
        <taxon>Cuscuta sect. Cleistogrammica</taxon>
    </lineage>
</organism>
<sequence>MTLVSKLSISFPSSSTNLQSVSGAAPPTVAPSMGSVFGDWPSFDPHNFTQLRPSDPSAPSRITPATYCPTHDRTLPSPDQVICSEPKNIFIRHLYQHGAEKMRPKRAASENLAPEHGSKFPKSSHSDISF</sequence>
<evidence type="ECO:0000259" key="3">
    <source>
        <dbReference type="Pfam" id="PF10172"/>
    </source>
</evidence>
<feature type="compositionally biased region" description="Polar residues" evidence="2">
    <location>
        <begin position="121"/>
        <end position="130"/>
    </location>
</feature>
<dbReference type="Pfam" id="PF10172">
    <property type="entry name" value="DDA1"/>
    <property type="match status" value="1"/>
</dbReference>
<dbReference type="GO" id="GO:0080008">
    <property type="term" value="C:Cul4-RING E3 ubiquitin ligase complex"/>
    <property type="evidence" value="ECO:0007669"/>
    <property type="project" value="TreeGrafter"/>
</dbReference>
<comment type="caution">
    <text evidence="4">The sequence shown here is derived from an EMBL/GenBank/DDBJ whole genome shotgun (WGS) entry which is preliminary data.</text>
</comment>
<feature type="region of interest" description="Disordered" evidence="2">
    <location>
        <begin position="100"/>
        <end position="130"/>
    </location>
</feature>
<dbReference type="GO" id="GO:0032436">
    <property type="term" value="P:positive regulation of proteasomal ubiquitin-dependent protein catabolic process"/>
    <property type="evidence" value="ECO:0007669"/>
    <property type="project" value="TreeGrafter"/>
</dbReference>
<accession>A0A328E9Y8</accession>
<feature type="domain" description="DET1- and DDB1-associated protein 1" evidence="3">
    <location>
        <begin position="36"/>
        <end position="97"/>
    </location>
</feature>
<evidence type="ECO:0000313" key="4">
    <source>
        <dbReference type="EMBL" id="RAL53419.1"/>
    </source>
</evidence>
<dbReference type="PANTHER" id="PTHR31879">
    <property type="entry name" value="DET1- AND DDB1-ASSOCIATED PROTEIN 1"/>
    <property type="match status" value="1"/>
</dbReference>
<proteinExistence type="inferred from homology"/>
<gene>
    <name evidence="4" type="ORF">DM860_007091</name>
</gene>
<evidence type="ECO:0000256" key="1">
    <source>
        <dbReference type="ARBA" id="ARBA00008042"/>
    </source>
</evidence>